<sequence>MKAFACRVCGSRLFFENSVCVTCGTGLGFSRGEADIVAVDAA</sequence>
<dbReference type="Pfam" id="PF10005">
    <property type="entry name" value="Zn_ribbon_DZR_6"/>
    <property type="match status" value="1"/>
</dbReference>
<gene>
    <name evidence="2" type="ORF">DCP95_09795</name>
</gene>
<evidence type="ECO:0000259" key="1">
    <source>
        <dbReference type="Pfam" id="PF10005"/>
    </source>
</evidence>
<evidence type="ECO:0000313" key="3">
    <source>
        <dbReference type="Proteomes" id="UP000257479"/>
    </source>
</evidence>
<dbReference type="AlphaFoldDB" id="A0A3C1KDV5"/>
<feature type="non-terminal residue" evidence="2">
    <location>
        <position position="42"/>
    </location>
</feature>
<comment type="caution">
    <text evidence="2">The sequence shown here is derived from an EMBL/GenBank/DDBJ whole genome shotgun (WGS) entry which is preliminary data.</text>
</comment>
<proteinExistence type="predicted"/>
<dbReference type="EMBL" id="DMNG01000164">
    <property type="protein sequence ID" value="HAN24847.1"/>
    <property type="molecule type" value="Genomic_DNA"/>
</dbReference>
<evidence type="ECO:0000313" key="2">
    <source>
        <dbReference type="EMBL" id="HAN24847.1"/>
    </source>
</evidence>
<protein>
    <recommendedName>
        <fullName evidence="1">Zinc-ribbon domain-containing protein</fullName>
    </recommendedName>
</protein>
<feature type="domain" description="Zinc-ribbon" evidence="1">
    <location>
        <begin position="4"/>
        <end position="41"/>
    </location>
</feature>
<name>A0A3C1KDV5_9MICO</name>
<accession>A0A3C1KDV5</accession>
<reference evidence="2 3" key="1">
    <citation type="journal article" date="2018" name="Nat. Biotechnol.">
        <title>A standardized bacterial taxonomy based on genome phylogeny substantially revises the tree of life.</title>
        <authorList>
            <person name="Parks D.H."/>
            <person name="Chuvochina M."/>
            <person name="Waite D.W."/>
            <person name="Rinke C."/>
            <person name="Skarshewski A."/>
            <person name="Chaumeil P.A."/>
            <person name="Hugenholtz P."/>
        </authorList>
    </citation>
    <scope>NUCLEOTIDE SEQUENCE [LARGE SCALE GENOMIC DNA]</scope>
    <source>
        <strain evidence="2">UBA9152</strain>
    </source>
</reference>
<organism evidence="2 3">
    <name type="scientific">Microbacterium ginsengisoli</name>
    <dbReference type="NCBI Taxonomy" id="400772"/>
    <lineage>
        <taxon>Bacteria</taxon>
        <taxon>Bacillati</taxon>
        <taxon>Actinomycetota</taxon>
        <taxon>Actinomycetes</taxon>
        <taxon>Micrococcales</taxon>
        <taxon>Microbacteriaceae</taxon>
        <taxon>Microbacterium</taxon>
    </lineage>
</organism>
<dbReference type="Proteomes" id="UP000257479">
    <property type="component" value="Unassembled WGS sequence"/>
</dbReference>
<dbReference type="InterPro" id="IPR011201">
    <property type="entry name" value="Zinc-ribbon_6_bact"/>
</dbReference>